<dbReference type="EMBL" id="BJHY01000001">
    <property type="protein sequence ID" value="GDY76069.1"/>
    <property type="molecule type" value="Genomic_DNA"/>
</dbReference>
<sequence length="98" mass="10129">MFSGTSTAPADTAPSAETIQSSEFGAQMPTRSPTPTPLAIHAAAARSTRAPNSAYEILVRPSTTASVSAYRSADDRTRPGMLPHSTSPRTNGLPALTS</sequence>
<evidence type="ECO:0000313" key="3">
    <source>
        <dbReference type="Proteomes" id="UP000299211"/>
    </source>
</evidence>
<name>A0A4D4MXK1_STRAX</name>
<evidence type="ECO:0000313" key="2">
    <source>
        <dbReference type="EMBL" id="GDY76069.1"/>
    </source>
</evidence>
<comment type="caution">
    <text evidence="2">The sequence shown here is derived from an EMBL/GenBank/DDBJ whole genome shotgun (WGS) entry which is preliminary data.</text>
</comment>
<feature type="region of interest" description="Disordered" evidence="1">
    <location>
        <begin position="1"/>
        <end position="38"/>
    </location>
</feature>
<reference evidence="2 3" key="1">
    <citation type="submission" date="2019-04" db="EMBL/GenBank/DDBJ databases">
        <title>Draft genome sequences of Streptomyces avermitilis ATCC 31267.</title>
        <authorList>
            <person name="Komaki H."/>
            <person name="Tamura T."/>
            <person name="Hosoyama A."/>
        </authorList>
    </citation>
    <scope>NUCLEOTIDE SEQUENCE [LARGE SCALE GENOMIC DNA]</scope>
    <source>
        <strain evidence="2 3">ATCC 31267</strain>
    </source>
</reference>
<dbReference type="AlphaFoldDB" id="A0A4D4MXK1"/>
<gene>
    <name evidence="2" type="ORF">SAV31267_055540</name>
</gene>
<dbReference type="Proteomes" id="UP000299211">
    <property type="component" value="Unassembled WGS sequence"/>
</dbReference>
<feature type="compositionally biased region" description="Low complexity" evidence="1">
    <location>
        <begin position="1"/>
        <end position="18"/>
    </location>
</feature>
<feature type="compositionally biased region" description="Polar residues" evidence="1">
    <location>
        <begin position="84"/>
        <end position="98"/>
    </location>
</feature>
<evidence type="ECO:0000256" key="1">
    <source>
        <dbReference type="SAM" id="MobiDB-lite"/>
    </source>
</evidence>
<feature type="region of interest" description="Disordered" evidence="1">
    <location>
        <begin position="64"/>
        <end position="98"/>
    </location>
</feature>
<feature type="compositionally biased region" description="Polar residues" evidence="1">
    <location>
        <begin position="19"/>
        <end position="33"/>
    </location>
</feature>
<proteinExistence type="predicted"/>
<organism evidence="2 3">
    <name type="scientific">Streptomyces avermitilis</name>
    <dbReference type="NCBI Taxonomy" id="33903"/>
    <lineage>
        <taxon>Bacteria</taxon>
        <taxon>Bacillati</taxon>
        <taxon>Actinomycetota</taxon>
        <taxon>Actinomycetes</taxon>
        <taxon>Kitasatosporales</taxon>
        <taxon>Streptomycetaceae</taxon>
        <taxon>Streptomyces</taxon>
    </lineage>
</organism>
<protein>
    <submittedName>
        <fullName evidence="2">Uncharacterized protein</fullName>
    </submittedName>
</protein>
<accession>A0A4D4MXK1</accession>